<reference evidence="2" key="1">
    <citation type="submission" date="2018-06" db="EMBL/GenBank/DDBJ databases">
        <authorList>
            <person name="Zhirakovskaya E."/>
        </authorList>
    </citation>
    <scope>NUCLEOTIDE SEQUENCE [LARGE SCALE GENOMIC DNA]</scope>
</reference>
<dbReference type="GeneID" id="54997735"/>
<accession>A0A345L121</accession>
<dbReference type="Proteomes" id="UP000258434">
    <property type="component" value="Segment"/>
</dbReference>
<keyword evidence="2" id="KW-1185">Reference proteome</keyword>
<dbReference type="EMBL" id="MH536812">
    <property type="protein sequence ID" value="AXH48973.1"/>
    <property type="molecule type" value="Genomic_DNA"/>
</dbReference>
<name>A0A345L121_9CAUD</name>
<sequence>MAVEHSYVAQSLDGGVYWRAPLGTELPGDVVETKADLDPDFEDQGTAAVDGLSVGITRTSNTIKDFDGGDYIDVQTEYSGTFKVKLLDVDLVSVKKTAFGDANVTVVPATSTKGARYHVEHNSNQLPLGAHVFATKSGNKFKTYEIEKGRVSEIAEFKHESQDATGLELTIRAFRNSNGNYVEEYGDVDGIPTPSGP</sequence>
<gene>
    <name evidence="1" type="primary">13</name>
    <name evidence="1" type="ORF">SEA_APRICOT_13</name>
</gene>
<evidence type="ECO:0000313" key="1">
    <source>
        <dbReference type="EMBL" id="AXH48973.1"/>
    </source>
</evidence>
<protein>
    <submittedName>
        <fullName evidence="1">Major tail protein</fullName>
    </submittedName>
</protein>
<proteinExistence type="predicted"/>
<evidence type="ECO:0000313" key="2">
    <source>
        <dbReference type="Proteomes" id="UP000258434"/>
    </source>
</evidence>
<organism evidence="1 2">
    <name type="scientific">Gordonia phage Apricot</name>
    <dbReference type="NCBI Taxonomy" id="2250319"/>
    <lineage>
        <taxon>Viruses</taxon>
        <taxon>Duplodnaviria</taxon>
        <taxon>Heunggongvirae</taxon>
        <taxon>Uroviricota</taxon>
        <taxon>Caudoviricetes</taxon>
        <taxon>Apricotvirus</taxon>
        <taxon>Apricotvirus apricot</taxon>
    </lineage>
</organism>
<dbReference type="RefSeq" id="YP_009806861.1">
    <property type="nucleotide sequence ID" value="NC_048018.1"/>
</dbReference>
<dbReference type="KEGG" id="vg:54997735"/>